<dbReference type="InterPro" id="IPR000182">
    <property type="entry name" value="GNAT_dom"/>
</dbReference>
<protein>
    <submittedName>
        <fullName evidence="2">Acetyltransferase (GNAT) family protein</fullName>
    </submittedName>
</protein>
<evidence type="ECO:0000313" key="3">
    <source>
        <dbReference type="Proteomes" id="UP000294737"/>
    </source>
</evidence>
<dbReference type="CDD" id="cd04301">
    <property type="entry name" value="NAT_SF"/>
    <property type="match status" value="1"/>
</dbReference>
<dbReference type="Proteomes" id="UP000294737">
    <property type="component" value="Unassembled WGS sequence"/>
</dbReference>
<dbReference type="PANTHER" id="PTHR43792:SF13">
    <property type="entry name" value="ACETYLTRANSFERASE"/>
    <property type="match status" value="1"/>
</dbReference>
<dbReference type="GO" id="GO:0016747">
    <property type="term" value="F:acyltransferase activity, transferring groups other than amino-acyl groups"/>
    <property type="evidence" value="ECO:0007669"/>
    <property type="project" value="InterPro"/>
</dbReference>
<name>A0A4R6GHL6_9BURK</name>
<gene>
    <name evidence="2" type="ORF">EV677_0114</name>
</gene>
<accession>A0A4R6GHL6</accession>
<dbReference type="EMBL" id="SNWF01000004">
    <property type="protein sequence ID" value="TDN93585.1"/>
    <property type="molecule type" value="Genomic_DNA"/>
</dbReference>
<dbReference type="Gene3D" id="3.40.630.30">
    <property type="match status" value="1"/>
</dbReference>
<feature type="domain" description="N-acetyltransferase" evidence="1">
    <location>
        <begin position="4"/>
        <end position="149"/>
    </location>
</feature>
<reference evidence="2 3" key="1">
    <citation type="submission" date="2019-03" db="EMBL/GenBank/DDBJ databases">
        <title>Genomic Encyclopedia of Type Strains, Phase IV (KMG-IV): sequencing the most valuable type-strain genomes for metagenomic binning, comparative biology and taxonomic classification.</title>
        <authorList>
            <person name="Goeker M."/>
        </authorList>
    </citation>
    <scope>NUCLEOTIDE SEQUENCE [LARGE SCALE GENOMIC DNA]</scope>
    <source>
        <strain evidence="2 3">DSM 18555</strain>
    </source>
</reference>
<organism evidence="2 3">
    <name type="scientific">Herminiimonas fonticola</name>
    <dbReference type="NCBI Taxonomy" id="303380"/>
    <lineage>
        <taxon>Bacteria</taxon>
        <taxon>Pseudomonadati</taxon>
        <taxon>Pseudomonadota</taxon>
        <taxon>Betaproteobacteria</taxon>
        <taxon>Burkholderiales</taxon>
        <taxon>Oxalobacteraceae</taxon>
        <taxon>Herminiimonas</taxon>
    </lineage>
</organism>
<dbReference type="Pfam" id="PF13302">
    <property type="entry name" value="Acetyltransf_3"/>
    <property type="match status" value="1"/>
</dbReference>
<sequence>MQTIELIQIGAAGLPLVRAGKLNDVATQVCAATAVLYRATGFVPPWIGYLACIDKHLVGACAFKAPPADGKVEIGYFTFPDFEGQGVATLMVQQLLDIVRTKSPELTVLAQTENEENASNAILKKIGFTFVSIVNDPEDGELWLWQLTDLNKALQPSPGKPHV</sequence>
<dbReference type="PANTHER" id="PTHR43792">
    <property type="entry name" value="GNAT FAMILY, PUTATIVE (AFU_ORTHOLOGUE AFUA_3G00765)-RELATED-RELATED"/>
    <property type="match status" value="1"/>
</dbReference>
<dbReference type="InterPro" id="IPR016181">
    <property type="entry name" value="Acyl_CoA_acyltransferase"/>
</dbReference>
<proteinExistence type="predicted"/>
<evidence type="ECO:0000313" key="2">
    <source>
        <dbReference type="EMBL" id="TDN93585.1"/>
    </source>
</evidence>
<dbReference type="RefSeq" id="WP_112990310.1">
    <property type="nucleotide sequence ID" value="NZ_PTLZ01000001.1"/>
</dbReference>
<dbReference type="InterPro" id="IPR051531">
    <property type="entry name" value="N-acetyltransferase"/>
</dbReference>
<keyword evidence="2" id="KW-0808">Transferase</keyword>
<dbReference type="SUPFAM" id="SSF55729">
    <property type="entry name" value="Acyl-CoA N-acyltransferases (Nat)"/>
    <property type="match status" value="1"/>
</dbReference>
<dbReference type="OrthoDB" id="9801656at2"/>
<evidence type="ECO:0000259" key="1">
    <source>
        <dbReference type="PROSITE" id="PS51186"/>
    </source>
</evidence>
<comment type="caution">
    <text evidence="2">The sequence shown here is derived from an EMBL/GenBank/DDBJ whole genome shotgun (WGS) entry which is preliminary data.</text>
</comment>
<dbReference type="PROSITE" id="PS51186">
    <property type="entry name" value="GNAT"/>
    <property type="match status" value="1"/>
</dbReference>
<keyword evidence="3" id="KW-1185">Reference proteome</keyword>
<dbReference type="AlphaFoldDB" id="A0A4R6GHL6"/>